<evidence type="ECO:0000313" key="1">
    <source>
        <dbReference type="EMBL" id="KAL3519366.1"/>
    </source>
</evidence>
<protein>
    <submittedName>
        <fullName evidence="1">Uncharacterized protein</fullName>
    </submittedName>
</protein>
<evidence type="ECO:0000313" key="2">
    <source>
        <dbReference type="Proteomes" id="UP001630127"/>
    </source>
</evidence>
<name>A0ABD2ZIR4_9GENT</name>
<accession>A0ABD2ZIR4</accession>
<dbReference type="EMBL" id="JBJUIK010000008">
    <property type="protein sequence ID" value="KAL3519366.1"/>
    <property type="molecule type" value="Genomic_DNA"/>
</dbReference>
<dbReference type="AlphaFoldDB" id="A0ABD2ZIR4"/>
<keyword evidence="2" id="KW-1185">Reference proteome</keyword>
<gene>
    <name evidence="1" type="ORF">ACH5RR_017515</name>
</gene>
<dbReference type="Proteomes" id="UP001630127">
    <property type="component" value="Unassembled WGS sequence"/>
</dbReference>
<proteinExistence type="predicted"/>
<organism evidence="1 2">
    <name type="scientific">Cinchona calisaya</name>
    <dbReference type="NCBI Taxonomy" id="153742"/>
    <lineage>
        <taxon>Eukaryota</taxon>
        <taxon>Viridiplantae</taxon>
        <taxon>Streptophyta</taxon>
        <taxon>Embryophyta</taxon>
        <taxon>Tracheophyta</taxon>
        <taxon>Spermatophyta</taxon>
        <taxon>Magnoliopsida</taxon>
        <taxon>eudicotyledons</taxon>
        <taxon>Gunneridae</taxon>
        <taxon>Pentapetalae</taxon>
        <taxon>asterids</taxon>
        <taxon>lamiids</taxon>
        <taxon>Gentianales</taxon>
        <taxon>Rubiaceae</taxon>
        <taxon>Cinchonoideae</taxon>
        <taxon>Cinchoneae</taxon>
        <taxon>Cinchona</taxon>
    </lineage>
</organism>
<reference evidence="1 2" key="1">
    <citation type="submission" date="2024-11" db="EMBL/GenBank/DDBJ databases">
        <title>A near-complete genome assembly of Cinchona calisaya.</title>
        <authorList>
            <person name="Lian D.C."/>
            <person name="Zhao X.W."/>
            <person name="Wei L."/>
        </authorList>
    </citation>
    <scope>NUCLEOTIDE SEQUENCE [LARGE SCALE GENOMIC DNA]</scope>
    <source>
        <tissue evidence="1">Nenye</tissue>
    </source>
</reference>
<sequence length="100" mass="12041">MKNDMLRCRAICPREGYGWCIYARKMKGKSCVQIRTFQEKHKCGFTYHNKCVKSTWVAIRYKEKLRDLPNIDLYSFRNKVIKESKLYLTKSQSIEQRKQP</sequence>
<comment type="caution">
    <text evidence="1">The sequence shown here is derived from an EMBL/GenBank/DDBJ whole genome shotgun (WGS) entry which is preliminary data.</text>
</comment>